<dbReference type="InterPro" id="IPR000182">
    <property type="entry name" value="GNAT_dom"/>
</dbReference>
<dbReference type="CDD" id="cd04301">
    <property type="entry name" value="NAT_SF"/>
    <property type="match status" value="1"/>
</dbReference>
<gene>
    <name evidence="2" type="ORF">AVEN_86106_1</name>
</gene>
<dbReference type="EMBL" id="BGPR01004597">
    <property type="protein sequence ID" value="GBN01237.1"/>
    <property type="molecule type" value="Genomic_DNA"/>
</dbReference>
<proteinExistence type="predicted"/>
<evidence type="ECO:0000313" key="2">
    <source>
        <dbReference type="EMBL" id="GBN01237.1"/>
    </source>
</evidence>
<protein>
    <recommendedName>
        <fullName evidence="1">N-acetyltransferase domain-containing protein</fullName>
    </recommendedName>
</protein>
<dbReference type="InterPro" id="IPR052729">
    <property type="entry name" value="Acyl/Acetyltrans_Enzymes"/>
</dbReference>
<dbReference type="SUPFAM" id="SSF55729">
    <property type="entry name" value="Acyl-CoA N-acyltransferases (Nat)"/>
    <property type="match status" value="1"/>
</dbReference>
<dbReference type="InterPro" id="IPR016181">
    <property type="entry name" value="Acyl_CoA_acyltransferase"/>
</dbReference>
<dbReference type="PANTHER" id="PTHR47237">
    <property type="entry name" value="SLL0310 PROTEIN"/>
    <property type="match status" value="1"/>
</dbReference>
<comment type="caution">
    <text evidence="2">The sequence shown here is derived from an EMBL/GenBank/DDBJ whole genome shotgun (WGS) entry which is preliminary data.</text>
</comment>
<dbReference type="GO" id="GO:0016747">
    <property type="term" value="F:acyltransferase activity, transferring groups other than amino-acyl groups"/>
    <property type="evidence" value="ECO:0007669"/>
    <property type="project" value="InterPro"/>
</dbReference>
<feature type="domain" description="N-acetyltransferase" evidence="1">
    <location>
        <begin position="30"/>
        <end position="161"/>
    </location>
</feature>
<reference evidence="2 3" key="1">
    <citation type="journal article" date="2019" name="Sci. Rep.">
        <title>Orb-weaving spider Araneus ventricosus genome elucidates the spidroin gene catalogue.</title>
        <authorList>
            <person name="Kono N."/>
            <person name="Nakamura H."/>
            <person name="Ohtoshi R."/>
            <person name="Moran D.A.P."/>
            <person name="Shinohara A."/>
            <person name="Yoshida Y."/>
            <person name="Fujiwara M."/>
            <person name="Mori M."/>
            <person name="Tomita M."/>
            <person name="Arakawa K."/>
        </authorList>
    </citation>
    <scope>NUCLEOTIDE SEQUENCE [LARGE SCALE GENOMIC DNA]</scope>
</reference>
<dbReference type="Pfam" id="PF18014">
    <property type="entry name" value="Acetyltransf_18"/>
    <property type="match status" value="1"/>
</dbReference>
<sequence length="321" mass="35895">MVSRALSLRFLSHIRAYRPDHIKHGKMLHFKVRSFGKEDTPDVVKIATKSTFQYCAESLESWSEHDPDGIKVAVLDSGRVIGLCAAVNHNENFSFGGTFIVLEEYRHLEIGHKLFAACFAHAGNRNIGLNSPADKLTSYKRRGFTVFEESFSSLEYECNGKLNVEPLSDQLPPKVELKPFEESHLNAMAAYDRALMGYDRKVILKANCKEANTKTLVAFKNGICVGFGSVKLNISKAARVGPLYANDPAVAEVMFKRLVDSMPEAKGFATVTISKNLAGNEMIRKLGLPVHANLLRMYTKEKLYINTSKVFCQFDVDFSPF</sequence>
<evidence type="ECO:0000259" key="1">
    <source>
        <dbReference type="PROSITE" id="PS51186"/>
    </source>
</evidence>
<keyword evidence="3" id="KW-1185">Reference proteome</keyword>
<dbReference type="Gene3D" id="3.40.630.30">
    <property type="match status" value="1"/>
</dbReference>
<dbReference type="OrthoDB" id="6481813at2759"/>
<evidence type="ECO:0000313" key="3">
    <source>
        <dbReference type="Proteomes" id="UP000499080"/>
    </source>
</evidence>
<name>A0A4Y2KI39_ARAVE</name>
<dbReference type="InterPro" id="IPR041496">
    <property type="entry name" value="YitH/HolE_GNAT"/>
</dbReference>
<dbReference type="Gene3D" id="3.40.630.90">
    <property type="match status" value="1"/>
</dbReference>
<dbReference type="PANTHER" id="PTHR47237:SF2">
    <property type="entry name" value="BLL4206 PROTEIN"/>
    <property type="match status" value="1"/>
</dbReference>
<organism evidence="2 3">
    <name type="scientific">Araneus ventricosus</name>
    <name type="common">Orbweaver spider</name>
    <name type="synonym">Epeira ventricosa</name>
    <dbReference type="NCBI Taxonomy" id="182803"/>
    <lineage>
        <taxon>Eukaryota</taxon>
        <taxon>Metazoa</taxon>
        <taxon>Ecdysozoa</taxon>
        <taxon>Arthropoda</taxon>
        <taxon>Chelicerata</taxon>
        <taxon>Arachnida</taxon>
        <taxon>Araneae</taxon>
        <taxon>Araneomorphae</taxon>
        <taxon>Entelegynae</taxon>
        <taxon>Araneoidea</taxon>
        <taxon>Araneidae</taxon>
        <taxon>Araneus</taxon>
    </lineage>
</organism>
<accession>A0A4Y2KI39</accession>
<dbReference type="PROSITE" id="PS51186">
    <property type="entry name" value="GNAT"/>
    <property type="match status" value="1"/>
</dbReference>
<dbReference type="AlphaFoldDB" id="A0A4Y2KI39"/>
<dbReference type="Pfam" id="PF00583">
    <property type="entry name" value="Acetyltransf_1"/>
    <property type="match status" value="1"/>
</dbReference>
<dbReference type="Proteomes" id="UP000499080">
    <property type="component" value="Unassembled WGS sequence"/>
</dbReference>